<evidence type="ECO:0000256" key="12">
    <source>
        <dbReference type="ARBA" id="ARBA00023172"/>
    </source>
</evidence>
<dbReference type="Proteomes" id="UP000765509">
    <property type="component" value="Unassembled WGS sequence"/>
</dbReference>
<keyword evidence="4" id="KW-0479">Metal-binding</keyword>
<dbReference type="EMBL" id="AVOT02122990">
    <property type="protein sequence ID" value="MBW0586134.1"/>
    <property type="molecule type" value="Genomic_DNA"/>
</dbReference>
<keyword evidence="1" id="KW-0815">Transposition</keyword>
<evidence type="ECO:0000256" key="10">
    <source>
        <dbReference type="ARBA" id="ARBA00022918"/>
    </source>
</evidence>
<evidence type="ECO:0000256" key="5">
    <source>
        <dbReference type="ARBA" id="ARBA00022759"/>
    </source>
</evidence>
<dbReference type="GO" id="GO:0006310">
    <property type="term" value="P:DNA recombination"/>
    <property type="evidence" value="ECO:0007669"/>
    <property type="project" value="UniProtKB-KW"/>
</dbReference>
<protein>
    <recommendedName>
        <fullName evidence="15">Integrase catalytic domain-containing protein</fullName>
    </recommendedName>
</protein>
<dbReference type="GO" id="GO:0003887">
    <property type="term" value="F:DNA-directed DNA polymerase activity"/>
    <property type="evidence" value="ECO:0007669"/>
    <property type="project" value="UniProtKB-KW"/>
</dbReference>
<evidence type="ECO:0000256" key="14">
    <source>
        <dbReference type="ARBA" id="ARBA00049244"/>
    </source>
</evidence>
<feature type="domain" description="Integrase catalytic" evidence="15">
    <location>
        <begin position="1"/>
        <end position="99"/>
    </location>
</feature>
<dbReference type="GO" id="GO:0003964">
    <property type="term" value="F:RNA-directed DNA polymerase activity"/>
    <property type="evidence" value="ECO:0007669"/>
    <property type="project" value="UniProtKB-KW"/>
</dbReference>
<dbReference type="PANTHER" id="PTHR42648:SF11">
    <property type="entry name" value="TRANSPOSON TY4-P GAG-POL POLYPROTEIN"/>
    <property type="match status" value="1"/>
</dbReference>
<comment type="caution">
    <text evidence="16">The sequence shown here is derived from an EMBL/GenBank/DDBJ whole genome shotgun (WGS) entry which is preliminary data.</text>
</comment>
<dbReference type="InterPro" id="IPR039537">
    <property type="entry name" value="Retrotran_Ty1/copia-like"/>
</dbReference>
<keyword evidence="7" id="KW-0460">Magnesium</keyword>
<dbReference type="InterPro" id="IPR036397">
    <property type="entry name" value="RNaseH_sf"/>
</dbReference>
<organism evidence="16 17">
    <name type="scientific">Austropuccinia psidii MF-1</name>
    <dbReference type="NCBI Taxonomy" id="1389203"/>
    <lineage>
        <taxon>Eukaryota</taxon>
        <taxon>Fungi</taxon>
        <taxon>Dikarya</taxon>
        <taxon>Basidiomycota</taxon>
        <taxon>Pucciniomycotina</taxon>
        <taxon>Pucciniomycetes</taxon>
        <taxon>Pucciniales</taxon>
        <taxon>Sphaerophragmiaceae</taxon>
        <taxon>Austropuccinia</taxon>
    </lineage>
</organism>
<evidence type="ECO:0000259" key="15">
    <source>
        <dbReference type="PROSITE" id="PS50994"/>
    </source>
</evidence>
<keyword evidence="11" id="KW-0239">DNA-directed DNA polymerase</keyword>
<dbReference type="SUPFAM" id="SSF53098">
    <property type="entry name" value="Ribonuclease H-like"/>
    <property type="match status" value="1"/>
</dbReference>
<gene>
    <name evidence="16" type="ORF">O181_125849</name>
</gene>
<evidence type="ECO:0000256" key="9">
    <source>
        <dbReference type="ARBA" id="ARBA00022908"/>
    </source>
</evidence>
<evidence type="ECO:0000256" key="4">
    <source>
        <dbReference type="ARBA" id="ARBA00022723"/>
    </source>
</evidence>
<dbReference type="GO" id="GO:0015074">
    <property type="term" value="P:DNA integration"/>
    <property type="evidence" value="ECO:0007669"/>
    <property type="project" value="UniProtKB-KW"/>
</dbReference>
<evidence type="ECO:0000256" key="8">
    <source>
        <dbReference type="ARBA" id="ARBA00022884"/>
    </source>
</evidence>
<evidence type="ECO:0000313" key="17">
    <source>
        <dbReference type="Proteomes" id="UP000765509"/>
    </source>
</evidence>
<dbReference type="GO" id="GO:0003723">
    <property type="term" value="F:RNA binding"/>
    <property type="evidence" value="ECO:0007669"/>
    <property type="project" value="UniProtKB-KW"/>
</dbReference>
<evidence type="ECO:0000256" key="3">
    <source>
        <dbReference type="ARBA" id="ARBA00022722"/>
    </source>
</evidence>
<comment type="catalytic activity">
    <reaction evidence="14">
        <text>DNA(n) + a 2'-deoxyribonucleoside 5'-triphosphate = DNA(n+1) + diphosphate</text>
        <dbReference type="Rhea" id="RHEA:22508"/>
        <dbReference type="Rhea" id="RHEA-COMP:17339"/>
        <dbReference type="Rhea" id="RHEA-COMP:17340"/>
        <dbReference type="ChEBI" id="CHEBI:33019"/>
        <dbReference type="ChEBI" id="CHEBI:61560"/>
        <dbReference type="ChEBI" id="CHEBI:173112"/>
        <dbReference type="EC" id="2.7.7.7"/>
    </reaction>
</comment>
<keyword evidence="6" id="KW-0378">Hydrolase</keyword>
<evidence type="ECO:0000256" key="6">
    <source>
        <dbReference type="ARBA" id="ARBA00022801"/>
    </source>
</evidence>
<name>A0A9Q3KUY5_9BASI</name>
<dbReference type="AlphaFoldDB" id="A0A9Q3KUY5"/>
<sequence>MNKLVTDSSGKFINQQLKDLATKHGSTHILAPPYTPEHNRIAERSNRTILDKAQCLLITSHFSNQYWAEAINTATYLTNILPRPLKKELSPYFLWTNQLPKIKKIFILGAS</sequence>
<accession>A0A9Q3KUY5</accession>
<keyword evidence="8" id="KW-0694">RNA-binding</keyword>
<dbReference type="GO" id="GO:0046872">
    <property type="term" value="F:metal ion binding"/>
    <property type="evidence" value="ECO:0007669"/>
    <property type="project" value="UniProtKB-KW"/>
</dbReference>
<dbReference type="InterPro" id="IPR001584">
    <property type="entry name" value="Integrase_cat-core"/>
</dbReference>
<keyword evidence="9" id="KW-0229">DNA integration</keyword>
<dbReference type="GO" id="GO:0032196">
    <property type="term" value="P:transposition"/>
    <property type="evidence" value="ECO:0007669"/>
    <property type="project" value="UniProtKB-KW"/>
</dbReference>
<keyword evidence="10" id="KW-0695">RNA-directed DNA polymerase</keyword>
<proteinExistence type="predicted"/>
<dbReference type="Gene3D" id="3.30.420.10">
    <property type="entry name" value="Ribonuclease H-like superfamily/Ribonuclease H"/>
    <property type="match status" value="1"/>
</dbReference>
<dbReference type="InterPro" id="IPR012337">
    <property type="entry name" value="RNaseH-like_sf"/>
</dbReference>
<keyword evidence="3" id="KW-0540">Nuclease</keyword>
<reference evidence="16" key="1">
    <citation type="submission" date="2021-03" db="EMBL/GenBank/DDBJ databases">
        <title>Draft genome sequence of rust myrtle Austropuccinia psidii MF-1, a brazilian biotype.</title>
        <authorList>
            <person name="Quecine M.C."/>
            <person name="Pachon D.M.R."/>
            <person name="Bonatelli M.L."/>
            <person name="Correr F.H."/>
            <person name="Franceschini L.M."/>
            <person name="Leite T.F."/>
            <person name="Margarido G.R.A."/>
            <person name="Almeida C.A."/>
            <person name="Ferrarezi J.A."/>
            <person name="Labate C.A."/>
        </authorList>
    </citation>
    <scope>NUCLEOTIDE SEQUENCE</scope>
    <source>
        <strain evidence="16">MF-1</strain>
    </source>
</reference>
<evidence type="ECO:0000256" key="1">
    <source>
        <dbReference type="ARBA" id="ARBA00022578"/>
    </source>
</evidence>
<keyword evidence="17" id="KW-1185">Reference proteome</keyword>
<comment type="catalytic activity">
    <reaction evidence="13">
        <text>DNA(n) + a 2'-deoxyribonucleoside 5'-triphosphate = DNA(n+1) + diphosphate</text>
        <dbReference type="Rhea" id="RHEA:22508"/>
        <dbReference type="Rhea" id="RHEA-COMP:17339"/>
        <dbReference type="Rhea" id="RHEA-COMP:17340"/>
        <dbReference type="ChEBI" id="CHEBI:33019"/>
        <dbReference type="ChEBI" id="CHEBI:61560"/>
        <dbReference type="ChEBI" id="CHEBI:173112"/>
        <dbReference type="EC" id="2.7.7.49"/>
    </reaction>
</comment>
<evidence type="ECO:0000256" key="7">
    <source>
        <dbReference type="ARBA" id="ARBA00022842"/>
    </source>
</evidence>
<evidence type="ECO:0000256" key="2">
    <source>
        <dbReference type="ARBA" id="ARBA00022695"/>
    </source>
</evidence>
<dbReference type="GO" id="GO:0004519">
    <property type="term" value="F:endonuclease activity"/>
    <property type="evidence" value="ECO:0007669"/>
    <property type="project" value="UniProtKB-KW"/>
</dbReference>
<keyword evidence="12" id="KW-0233">DNA recombination</keyword>
<keyword evidence="5" id="KW-0255">Endonuclease</keyword>
<keyword evidence="11" id="KW-0808">Transferase</keyword>
<dbReference type="OrthoDB" id="413361at2759"/>
<dbReference type="PROSITE" id="PS50994">
    <property type="entry name" value="INTEGRASE"/>
    <property type="match status" value="1"/>
</dbReference>
<evidence type="ECO:0000256" key="11">
    <source>
        <dbReference type="ARBA" id="ARBA00022932"/>
    </source>
</evidence>
<evidence type="ECO:0000256" key="13">
    <source>
        <dbReference type="ARBA" id="ARBA00048173"/>
    </source>
</evidence>
<evidence type="ECO:0000313" key="16">
    <source>
        <dbReference type="EMBL" id="MBW0586134.1"/>
    </source>
</evidence>
<dbReference type="PANTHER" id="PTHR42648">
    <property type="entry name" value="TRANSPOSASE, PUTATIVE-RELATED"/>
    <property type="match status" value="1"/>
</dbReference>
<keyword evidence="2" id="KW-0548">Nucleotidyltransferase</keyword>
<dbReference type="GO" id="GO:0016787">
    <property type="term" value="F:hydrolase activity"/>
    <property type="evidence" value="ECO:0007669"/>
    <property type="project" value="UniProtKB-KW"/>
</dbReference>
<dbReference type="GO" id="GO:0005634">
    <property type="term" value="C:nucleus"/>
    <property type="evidence" value="ECO:0007669"/>
    <property type="project" value="UniProtKB-ARBA"/>
</dbReference>